<dbReference type="Gene3D" id="3.90.1200.10">
    <property type="match status" value="1"/>
</dbReference>
<dbReference type="Pfam" id="PF01636">
    <property type="entry name" value="APH"/>
    <property type="match status" value="1"/>
</dbReference>
<proteinExistence type="predicted"/>
<evidence type="ECO:0000313" key="2">
    <source>
        <dbReference type="EMBL" id="KMQ64535.1"/>
    </source>
</evidence>
<dbReference type="PATRIC" id="fig|558151.6.peg.2047"/>
<dbReference type="GO" id="GO:0016301">
    <property type="term" value="F:kinase activity"/>
    <property type="evidence" value="ECO:0007669"/>
    <property type="project" value="UniProtKB-KW"/>
</dbReference>
<keyword evidence="2" id="KW-0418">Kinase</keyword>
<dbReference type="SUPFAM" id="SSF56112">
    <property type="entry name" value="Protein kinase-like (PK-like)"/>
    <property type="match status" value="1"/>
</dbReference>
<dbReference type="EMBL" id="LFND01000003">
    <property type="protein sequence ID" value="KMQ64535.1"/>
    <property type="molecule type" value="Genomic_DNA"/>
</dbReference>
<dbReference type="OrthoDB" id="526037at2"/>
<protein>
    <submittedName>
        <fullName evidence="2">Serine kinase</fullName>
    </submittedName>
</protein>
<gene>
    <name evidence="2" type="ORF">ACM46_09740</name>
</gene>
<name>A0A0J7L615_9FLAO</name>
<feature type="domain" description="Aminoglycoside phosphotransferase" evidence="1">
    <location>
        <begin position="187"/>
        <end position="253"/>
    </location>
</feature>
<dbReference type="STRING" id="558151.ACM46_09740"/>
<dbReference type="PANTHER" id="PTHR21064:SF5">
    <property type="entry name" value="SLR1880 PROTEIN"/>
    <property type="match status" value="1"/>
</dbReference>
<dbReference type="PANTHER" id="PTHR21064">
    <property type="entry name" value="AMINOGLYCOSIDE PHOSPHOTRANSFERASE DOMAIN-CONTAINING PROTEIN-RELATED"/>
    <property type="match status" value="1"/>
</dbReference>
<dbReference type="Proteomes" id="UP000036261">
    <property type="component" value="Unassembled WGS sequence"/>
</dbReference>
<dbReference type="AlphaFoldDB" id="A0A0J7L615"/>
<dbReference type="RefSeq" id="WP_048506456.1">
    <property type="nucleotide sequence ID" value="NZ_LFND01000003.1"/>
</dbReference>
<dbReference type="InterPro" id="IPR050249">
    <property type="entry name" value="Pseudomonas-type_ThrB"/>
</dbReference>
<dbReference type="InterPro" id="IPR011009">
    <property type="entry name" value="Kinase-like_dom_sf"/>
</dbReference>
<comment type="caution">
    <text evidence="2">The sequence shown here is derived from an EMBL/GenBank/DDBJ whole genome shotgun (WGS) entry which is preliminary data.</text>
</comment>
<dbReference type="InterPro" id="IPR002575">
    <property type="entry name" value="Aminoglycoside_PTrfase"/>
</dbReference>
<reference evidence="2 3" key="1">
    <citation type="journal article" date="2013" name="Int. J. Syst. Evol. Microbiol.">
        <title>Chryseobacterium angstadtii sp. nov., isolated from a newt tank.</title>
        <authorList>
            <person name="Kirk K.E."/>
            <person name="Hoffman J.A."/>
            <person name="Smith K.A."/>
            <person name="Strahan B.L."/>
            <person name="Failor K.C."/>
            <person name="Krebs J.E."/>
            <person name="Gale A.N."/>
            <person name="Do T.D."/>
            <person name="Sontag T.C."/>
            <person name="Batties A.M."/>
            <person name="Mistiszyn K."/>
            <person name="Newman J.D."/>
        </authorList>
    </citation>
    <scope>NUCLEOTIDE SEQUENCE [LARGE SCALE GENOMIC DNA]</scope>
    <source>
        <strain evidence="2 3">KM</strain>
    </source>
</reference>
<organism evidence="2 3">
    <name type="scientific">Chryseobacterium angstadtii</name>
    <dbReference type="NCBI Taxonomy" id="558151"/>
    <lineage>
        <taxon>Bacteria</taxon>
        <taxon>Pseudomonadati</taxon>
        <taxon>Bacteroidota</taxon>
        <taxon>Flavobacteriia</taxon>
        <taxon>Flavobacteriales</taxon>
        <taxon>Weeksellaceae</taxon>
        <taxon>Chryseobacterium group</taxon>
        <taxon>Chryseobacterium</taxon>
    </lineage>
</organism>
<keyword evidence="3" id="KW-1185">Reference proteome</keyword>
<evidence type="ECO:0000313" key="3">
    <source>
        <dbReference type="Proteomes" id="UP000036261"/>
    </source>
</evidence>
<evidence type="ECO:0000259" key="1">
    <source>
        <dbReference type="Pfam" id="PF01636"/>
    </source>
</evidence>
<accession>A0A0J7L615</accession>
<sequence length="345" mass="39880">MELKQIVTGFTGTENCTLTPITNGLINATYLVENNESGEKFILQKINTSVFKFPEIITDNHLLINEMLENGNYPLKMTQPKKALSAETYILKDENGESWRMVDFIEDTKTFFKIPDIKTAYESAKAVGCFLDMINPEHLPDIQNPIPDFINFEKRISDYQISLQNAREDLLMNALAEVEMMNELLFLPEKWIDMEKNNLLPKRIIHGDPNIRNILFDENSSPLAVIDLDTVTVSTILYDFGDMARSYTNTLDEDDGSAENNFNPHIYRTVKDGFLLNLKEKLTFEELENLDYAAQTVIYIQAVRFLTDYLNGSTYYSTTYNEHNLDRTRNQLQLLKSLREYLNID</sequence>
<keyword evidence="2" id="KW-0808">Transferase</keyword>